<evidence type="ECO:0000313" key="5">
    <source>
        <dbReference type="EMBL" id="SVP95631.1"/>
    </source>
</evidence>
<organism evidence="3 6">
    <name type="scientific">Theileria annulata</name>
    <dbReference type="NCBI Taxonomy" id="5874"/>
    <lineage>
        <taxon>Eukaryota</taxon>
        <taxon>Sar</taxon>
        <taxon>Alveolata</taxon>
        <taxon>Apicomplexa</taxon>
        <taxon>Aconoidasida</taxon>
        <taxon>Piroplasmida</taxon>
        <taxon>Theileriidae</taxon>
        <taxon>Theileria</taxon>
    </lineage>
</organism>
<feature type="transmembrane region" description="Helical" evidence="2">
    <location>
        <begin position="331"/>
        <end position="355"/>
    </location>
</feature>
<feature type="transmembrane region" description="Helical" evidence="2">
    <location>
        <begin position="238"/>
        <end position="261"/>
    </location>
</feature>
<reference evidence="4" key="2">
    <citation type="submission" date="2018-07" db="EMBL/GenBank/DDBJ databases">
        <authorList>
            <person name="Quirk P.G."/>
            <person name="Krulwich T.A."/>
        </authorList>
    </citation>
    <scope>NUCLEOTIDE SEQUENCE</scope>
    <source>
        <strain evidence="4">Anand</strain>
    </source>
</reference>
<feature type="region of interest" description="Disordered" evidence="1">
    <location>
        <begin position="365"/>
        <end position="386"/>
    </location>
</feature>
<feature type="transmembrane region" description="Helical" evidence="2">
    <location>
        <begin position="183"/>
        <end position="202"/>
    </location>
</feature>
<feature type="transmembrane region" description="Helical" evidence="2">
    <location>
        <begin position="61"/>
        <end position="86"/>
    </location>
</feature>
<protein>
    <submittedName>
        <fullName evidence="3">Uncharacterized protein</fullName>
    </submittedName>
</protein>
<dbReference type="EMBL" id="CR940353">
    <property type="protein sequence ID" value="CAI76884.1"/>
    <property type="molecule type" value="Genomic_DNA"/>
</dbReference>
<dbReference type="eggNOG" id="ENOG502SW85">
    <property type="taxonomic scope" value="Eukaryota"/>
</dbReference>
<dbReference type="OrthoDB" id="360042at2759"/>
<keyword evidence="2" id="KW-0812">Transmembrane</keyword>
<dbReference type="Proteomes" id="UP000001950">
    <property type="component" value="Chromosome 4"/>
</dbReference>
<dbReference type="GeneID" id="3862875"/>
<feature type="transmembrane region" description="Helical" evidence="2">
    <location>
        <begin position="209"/>
        <end position="232"/>
    </location>
</feature>
<evidence type="ECO:0000313" key="3">
    <source>
        <dbReference type="EMBL" id="CAI76884.1"/>
    </source>
</evidence>
<evidence type="ECO:0000313" key="4">
    <source>
        <dbReference type="EMBL" id="SVP95080.1"/>
    </source>
</evidence>
<evidence type="ECO:0000313" key="6">
    <source>
        <dbReference type="Proteomes" id="UP000001950"/>
    </source>
</evidence>
<reference evidence="3 6" key="1">
    <citation type="journal article" date="2005" name="Science">
        <title>Genome of the host-cell transforming parasite Theileria annulata compared with T. parva.</title>
        <authorList>
            <person name="Pain A."/>
            <person name="Renauld H."/>
            <person name="Berriman M."/>
            <person name="Murphy L."/>
            <person name="Yeats C.A."/>
            <person name="Weir W."/>
            <person name="Kerhornou A."/>
            <person name="Aslett M."/>
            <person name="Bishop R."/>
            <person name="Bouchier C."/>
            <person name="Cochet M."/>
            <person name="Coulson R.M.R."/>
            <person name="Cronin A."/>
            <person name="de Villiers E.P."/>
            <person name="Fraser A."/>
            <person name="Fosker N."/>
            <person name="Gardner M."/>
            <person name="Goble A."/>
            <person name="Griffiths-Jones S."/>
            <person name="Harris D.E."/>
            <person name="Katzer F."/>
            <person name="Larke N."/>
            <person name="Lord A."/>
            <person name="Maser P."/>
            <person name="McKellar S."/>
            <person name="Mooney P."/>
            <person name="Morton F."/>
            <person name="Nene V."/>
            <person name="O'Neil S."/>
            <person name="Price C."/>
            <person name="Quail M.A."/>
            <person name="Rabbinowitsch E."/>
            <person name="Rawlings N.D."/>
            <person name="Rutter S."/>
            <person name="Saunders D."/>
            <person name="Seeger K."/>
            <person name="Shah T."/>
            <person name="Squares R."/>
            <person name="Squares S."/>
            <person name="Tivey A."/>
            <person name="Walker A.R."/>
            <person name="Woodward J."/>
            <person name="Dobbelaere D.A.E."/>
            <person name="Langsley G."/>
            <person name="Rajandream M.A."/>
            <person name="McKeever D."/>
            <person name="Shiels B."/>
            <person name="Tait A."/>
            <person name="Barrell B.G."/>
            <person name="Hall N."/>
        </authorList>
    </citation>
    <scope>NUCLEOTIDE SEQUENCE [LARGE SCALE GENOMIC DNA]</scope>
    <source>
        <strain evidence="6">Ankara</strain>
        <strain evidence="3">Ankara isolate clone C9</strain>
    </source>
</reference>
<dbReference type="EMBL" id="UIVS01000004">
    <property type="protein sequence ID" value="SVP95631.1"/>
    <property type="molecule type" value="Genomic_DNA"/>
</dbReference>
<dbReference type="AlphaFoldDB" id="Q4U8G9"/>
<keyword evidence="2" id="KW-1133">Transmembrane helix</keyword>
<dbReference type="KEGG" id="tan:TA11095"/>
<name>Q4U8G9_THEAN</name>
<dbReference type="OMA" id="APCRDYR"/>
<evidence type="ECO:0000256" key="1">
    <source>
        <dbReference type="SAM" id="MobiDB-lite"/>
    </source>
</evidence>
<dbReference type="RefSeq" id="XP_953509.1">
    <property type="nucleotide sequence ID" value="XM_948416.1"/>
</dbReference>
<keyword evidence="6" id="KW-1185">Reference proteome</keyword>
<gene>
    <name evidence="3" type="ORF">TA11095</name>
    <name evidence="4" type="ORF">TAT_000379700</name>
    <name evidence="5" type="ORF">TAV_000379600</name>
</gene>
<keyword evidence="2" id="KW-0472">Membrane</keyword>
<feature type="transmembrane region" description="Helical" evidence="2">
    <location>
        <begin position="152"/>
        <end position="171"/>
    </location>
</feature>
<proteinExistence type="predicted"/>
<sequence length="395" mass="44399">MVFFSKKHGIYSSKLTLHVYSIALQCMMGVRMILCSPNLGDLSLVFKVRSLQDVYELGFDLLQYGGIAHIGLALLTLGGVFLTYFFVSLFRIPMIVVSMIQGSFCSTTALVCVYLLQKGYSSVNRLVDYLATTGSYLGFDLKRTNMLVDKRTELFLIGILATMASSMYSRAQCVSGDDSCPETMINAPSLTIGLAISFALIAPCRDYRIVILGVIWLLACIVGEVITTIGSFKIFKFVNYTLIVVHCSMFVFSVVTIIHCVRIYTHGRLDYSSYLSLVNGEIKSYVGDYINGHAETLNKYVNYDTVKGYFQNLTTQHTDEQINLYMGNGSFLLVVILLCTVNTVFSLMATLYTLFKFFDIFSDGKEKEKEKDKPRKTPRKTPRDDRSFCVVIDQK</sequence>
<feature type="transmembrane region" description="Helical" evidence="2">
    <location>
        <begin position="92"/>
        <end position="116"/>
    </location>
</feature>
<evidence type="ECO:0000256" key="2">
    <source>
        <dbReference type="SAM" id="Phobius"/>
    </source>
</evidence>
<accession>Q4U8G9</accession>
<dbReference type="InParanoid" id="Q4U8G9"/>
<dbReference type="EMBL" id="UIVT01000004">
    <property type="protein sequence ID" value="SVP95080.1"/>
    <property type="molecule type" value="Genomic_DNA"/>
</dbReference>
<dbReference type="VEuPathDB" id="PiroplasmaDB:TA11095"/>